<dbReference type="InterPro" id="IPR011251">
    <property type="entry name" value="Luciferase-like_dom"/>
</dbReference>
<feature type="domain" description="Luciferase-like" evidence="1">
    <location>
        <begin position="8"/>
        <end position="232"/>
    </location>
</feature>
<dbReference type="InterPro" id="IPR036661">
    <property type="entry name" value="Luciferase-like_sf"/>
</dbReference>
<dbReference type="PANTHER" id="PTHR30011:SF32">
    <property type="entry name" value="CONSERVED PROTEIN"/>
    <property type="match status" value="1"/>
</dbReference>
<dbReference type="Proteomes" id="UP000575068">
    <property type="component" value="Unassembled WGS sequence"/>
</dbReference>
<gene>
    <name evidence="2" type="ORF">HNQ99_003366</name>
</gene>
<dbReference type="InterPro" id="IPR019921">
    <property type="entry name" value="Lucif-like_OxRdtase_Rv2161c"/>
</dbReference>
<dbReference type="Pfam" id="PF00296">
    <property type="entry name" value="Bac_luciferase"/>
    <property type="match status" value="1"/>
</dbReference>
<dbReference type="GO" id="GO:0016705">
    <property type="term" value="F:oxidoreductase activity, acting on paired donors, with incorporation or reduction of molecular oxygen"/>
    <property type="evidence" value="ECO:0007669"/>
    <property type="project" value="InterPro"/>
</dbReference>
<comment type="caution">
    <text evidence="2">The sequence shown here is derived from an EMBL/GenBank/DDBJ whole genome shotgun (WGS) entry which is preliminary data.</text>
</comment>
<protein>
    <submittedName>
        <fullName evidence="2">Putative F420-dependent oxidoreductase</fullName>
    </submittedName>
</protein>
<dbReference type="NCBIfam" id="TIGR03619">
    <property type="entry name" value="F420_Rv2161c"/>
    <property type="match status" value="1"/>
</dbReference>
<dbReference type="PANTHER" id="PTHR30011">
    <property type="entry name" value="ALKANESULFONATE MONOOXYGENASE-RELATED"/>
    <property type="match status" value="1"/>
</dbReference>
<dbReference type="SUPFAM" id="SSF51679">
    <property type="entry name" value="Bacterial luciferase-like"/>
    <property type="match status" value="1"/>
</dbReference>
<evidence type="ECO:0000259" key="1">
    <source>
        <dbReference type="Pfam" id="PF00296"/>
    </source>
</evidence>
<organism evidence="2 3">
    <name type="scientific">Rhizorhapis suberifaciens</name>
    <name type="common">corky root of lettuce</name>
    <dbReference type="NCBI Taxonomy" id="13656"/>
    <lineage>
        <taxon>Bacteria</taxon>
        <taxon>Pseudomonadati</taxon>
        <taxon>Pseudomonadota</taxon>
        <taxon>Alphaproteobacteria</taxon>
        <taxon>Sphingomonadales</taxon>
        <taxon>Sphingomonadaceae</taxon>
        <taxon>Rhizorhapis</taxon>
    </lineage>
</organism>
<sequence length="293" mass="33231">MRFSLSETMGNYEHWLEMGVAAEEAGFDAFSTPDSVFYPDKTDSIYPYNETDAIRKYIENTPFIEPMVAFAWMAARTSKLRFFPNVMKSASRAPILLAKQICSLAVISNNRFIYGAGIGPWEEDFSYNGLDWSKRGELLDESIDILKGLMTGDLFAYEGKHNKFGPIKINPAPTQPVPIVIGGHSKPALRRAAKMGDGWTVVNMDFDPMKAMIAELHELRRTYGTDDRDFQIHARQYNIRTGAQERPDLGSYRKFEDIGVTDYCIVLFPTPDIPLQTKLDEIKRFGDEVISKL</sequence>
<evidence type="ECO:0000313" key="2">
    <source>
        <dbReference type="EMBL" id="MBB4643028.1"/>
    </source>
</evidence>
<name>A0A840HZT9_9SPHN</name>
<reference evidence="2 3" key="1">
    <citation type="submission" date="2020-08" db="EMBL/GenBank/DDBJ databases">
        <title>Genomic Encyclopedia of Type Strains, Phase IV (KMG-IV): sequencing the most valuable type-strain genomes for metagenomic binning, comparative biology and taxonomic classification.</title>
        <authorList>
            <person name="Goeker M."/>
        </authorList>
    </citation>
    <scope>NUCLEOTIDE SEQUENCE [LARGE SCALE GENOMIC DNA]</scope>
    <source>
        <strain evidence="2 3">DSM 7465</strain>
    </source>
</reference>
<dbReference type="AlphaFoldDB" id="A0A840HZT9"/>
<dbReference type="EMBL" id="JACHOV010000028">
    <property type="protein sequence ID" value="MBB4643028.1"/>
    <property type="molecule type" value="Genomic_DNA"/>
</dbReference>
<keyword evidence="3" id="KW-1185">Reference proteome</keyword>
<dbReference type="InterPro" id="IPR051260">
    <property type="entry name" value="Diverse_substr_monoxygenases"/>
</dbReference>
<evidence type="ECO:0000313" key="3">
    <source>
        <dbReference type="Proteomes" id="UP000575068"/>
    </source>
</evidence>
<proteinExistence type="predicted"/>
<dbReference type="Gene3D" id="3.20.20.30">
    <property type="entry name" value="Luciferase-like domain"/>
    <property type="match status" value="1"/>
</dbReference>
<accession>A0A840HZT9</accession>